<dbReference type="STRING" id="1122991.GCA_000613445_01323"/>
<name>A0A318HYS5_9BACT</name>
<evidence type="ECO:0000313" key="2">
    <source>
        <dbReference type="Proteomes" id="UP000248314"/>
    </source>
</evidence>
<organism evidence="1 2">
    <name type="scientific">Hoylesella shahii DSM 15611 = JCM 12083</name>
    <dbReference type="NCBI Taxonomy" id="1122991"/>
    <lineage>
        <taxon>Bacteria</taxon>
        <taxon>Pseudomonadati</taxon>
        <taxon>Bacteroidota</taxon>
        <taxon>Bacteroidia</taxon>
        <taxon>Bacteroidales</taxon>
        <taxon>Prevotellaceae</taxon>
        <taxon>Hoylesella</taxon>
    </lineage>
</organism>
<evidence type="ECO:0000313" key="1">
    <source>
        <dbReference type="EMBL" id="PXX23619.1"/>
    </source>
</evidence>
<sequence>MEIYGLNGNLLLNPPTTQDAVHVEELMRSNYVRLSWHDTSKVKLPVGAYVMLNGVKYSLLDEYTPQSVTECSFKYEPEFQHPYMSLGRMPLVLYGKDDNEQEVVDYDWSITDKPANILAYICVCINKALGIDHRSDVGWGFVLTSSLDVVTATCSFNSVDILSGLAEVCNKFSTDNGTAEYVIDWENRVIRFGVNISVGSSVPLKVGENICPASVNGSRDKYYNRFVVKGSTRNISRKSVNGQENVSTNTRLTLAPERYPKGYIDKVKAGETPFTKVLVYDDIFPRLDLYAYDVRERTLDLVDNKGHKVFDKMVNGKKTYKKYSIWYLRLAYPTYNADGKTIARWDDFKAPKGIVLDGYTLKAVFMPNETGRNSALAGREFEMRFHDEHPTYPRKNDPETGLVEDTGMQVNVGDYEIKFNDEGGTIIPTTSAQGIVPYGENTPSLNGDKVVLFNITMPQEHVKSAQGRLETQALKDIAKMQRDNNHYSFKSNPVSFEKSNPHLKVGMAVTFDDGNGYSLNTRITAVTTKIDYPFEQDITIGNGIIKGNTQTIKEDLKNANENIGILSRLNNAVSTKAEAYYHALREIIERFSTSFDDLYKKLKTKLSKTEDDTAEGLITFNKGAKTPKHFNIGDFVPGVGGATLAQYQGYTYLEVDKAYIRQKAIFNSLDIMKITYSFGNRVVGKGGIKITKVTASANGYMCYFLAESDGIKVRNPFIVNDLAICQEFNVSQGTTEHASNHFYWRKVVRVGENWVELSKSICASGSDTPLEGDDLCQLGYMGTDRPDRQCAIMERTSGENVPSYVMLQGIDNFTLEGKDVISYGWDNAKGRAYMKTYGESFIGDRNRTEYVEYTPENGLEVKAKKIKIVSNGNATDVGDGIRNANQGVSNLAQRVTSVEVKANGIELKVERQKIGGTNLLKGSAFDILANVTTYLTELVKEGDKRHGKRNCVKVNSLGHTDEQFAGTRFSIPALPDTEYTASVWLMSDNIASIDLGVFSEIIYRKGTTRLRWWSTVKHELSSNEKWQRVSFTFTTPNDLDFDNMEFNTWVKRNGVLYISEPQLEKGNVVTDWSENPEDIKEGLVKTGIDITEGKVKMTADNFEIVNPKTNETSAMIDGDGKIDAKHIAAKKVWSEIVETGEIDAQNAKFKNMQVESGRIGGFNIKDNILTNETNGLTAIIAIKNKLLGNTLFLGDGFAPSTGLRAAASIMQEASEMSSIMSVGLHVGAKGGTQYNHAIWMPEGNIRGFRRYTADMAQDRVLGKDECVLHALWEKTISLPKDPEHGQEYEFWVFSKCWINSNHAKIMHMQNTQGFVTVVERNQLDLDSFRGVIKMSYNKPNNVWLCDYLKK</sequence>
<comment type="caution">
    <text evidence="1">The sequence shown here is derived from an EMBL/GenBank/DDBJ whole genome shotgun (WGS) entry which is preliminary data.</text>
</comment>
<proteinExistence type="predicted"/>
<accession>A0A318HYS5</accession>
<protein>
    <submittedName>
        <fullName evidence="1">Uncharacterized protein</fullName>
    </submittedName>
</protein>
<dbReference type="Proteomes" id="UP000248314">
    <property type="component" value="Unassembled WGS sequence"/>
</dbReference>
<dbReference type="Gene3D" id="2.60.120.260">
    <property type="entry name" value="Galactose-binding domain-like"/>
    <property type="match status" value="1"/>
</dbReference>
<dbReference type="RefSeq" id="WP_110370014.1">
    <property type="nucleotide sequence ID" value="NZ_QJJX01000005.1"/>
</dbReference>
<gene>
    <name evidence="1" type="ORF">EJ73_00608</name>
</gene>
<dbReference type="EMBL" id="QJJX01000005">
    <property type="protein sequence ID" value="PXX23619.1"/>
    <property type="molecule type" value="Genomic_DNA"/>
</dbReference>
<reference evidence="1 2" key="1">
    <citation type="submission" date="2018-05" db="EMBL/GenBank/DDBJ databases">
        <title>Genomic Encyclopedia of Type Strains, Phase I: the one thousand microbial genomes (KMG-I) project.</title>
        <authorList>
            <person name="Kyrpides N."/>
        </authorList>
    </citation>
    <scope>NUCLEOTIDE SEQUENCE [LARGE SCALE GENOMIC DNA]</scope>
    <source>
        <strain evidence="1 2">DSM 15611</strain>
    </source>
</reference>
<keyword evidence="2" id="KW-1185">Reference proteome</keyword>